<sequence>DPIPVNPIAYRDAIKQFPEDYEEHEELPLQFSQQSQYLIAEKLGYGKYSDVFKGYNKSNLDTPLVIKVLKPVRMPKVYREVKILTNLIGGPFILKLQDIVEVANSEYPAFIMEFGGDCLQSQQKLSLKQYKLFIGQLLLALHYCHIHAIVHRDVKGGNICVDLKNNRLTLLDFGLAEFYSYGKNLHHRVATRHYKSPELLCNYQKYDYSLDIWCTGAMLAGFLFQRQPFFRGQSNTDQLDKIVQIVGSKEFEDFCKKYQIDLGKQRMRELGGFPAVNLKTFVSDDNKHLVDQHTVEFLGRMLKCDPEKRPTCQQLLQDKFFDEVREELSQSYLKEFKFVKHQLEHNFEAFSANCKPFYEYQKETKYPVPVCVNEICKKKLVDEDEWKQVWEQFQRQAVMK</sequence>
<dbReference type="GO" id="GO:0006357">
    <property type="term" value="P:regulation of transcription by RNA polymerase II"/>
    <property type="evidence" value="ECO:0007669"/>
    <property type="project" value="UniProtKB-ARBA"/>
</dbReference>
<feature type="non-terminal residue" evidence="12">
    <location>
        <position position="1"/>
    </location>
</feature>
<feature type="binding site" evidence="9">
    <location>
        <position position="67"/>
    </location>
    <ligand>
        <name>ATP</name>
        <dbReference type="ChEBI" id="CHEBI:30616"/>
    </ligand>
</feature>
<dbReference type="InterPro" id="IPR017441">
    <property type="entry name" value="Protein_kinase_ATP_BS"/>
</dbReference>
<dbReference type="Gene3D" id="1.10.510.10">
    <property type="entry name" value="Transferase(Phosphotransferase) domain 1"/>
    <property type="match status" value="1"/>
</dbReference>
<dbReference type="EMBL" id="GDID01004229">
    <property type="protein sequence ID" value="JAP92377.1"/>
    <property type="molecule type" value="Transcribed_RNA"/>
</dbReference>
<keyword evidence="2 10" id="KW-0723">Serine/threonine-protein kinase</keyword>
<organism evidence="12">
    <name type="scientific">Trepomonas sp. PC1</name>
    <dbReference type="NCBI Taxonomy" id="1076344"/>
    <lineage>
        <taxon>Eukaryota</taxon>
        <taxon>Metamonada</taxon>
        <taxon>Diplomonadida</taxon>
        <taxon>Hexamitidae</taxon>
        <taxon>Hexamitinae</taxon>
        <taxon>Trepomonas</taxon>
    </lineage>
</organism>
<dbReference type="GO" id="GO:0005956">
    <property type="term" value="C:protein kinase CK2 complex"/>
    <property type="evidence" value="ECO:0007669"/>
    <property type="project" value="TreeGrafter"/>
</dbReference>
<dbReference type="GO" id="GO:0005524">
    <property type="term" value="F:ATP binding"/>
    <property type="evidence" value="ECO:0007669"/>
    <property type="project" value="UniProtKB-UniRule"/>
</dbReference>
<evidence type="ECO:0000313" key="12">
    <source>
        <dbReference type="EMBL" id="JAP92377.1"/>
    </source>
</evidence>
<dbReference type="GO" id="GO:0031981">
    <property type="term" value="C:nuclear lumen"/>
    <property type="evidence" value="ECO:0007669"/>
    <property type="project" value="UniProtKB-ARBA"/>
</dbReference>
<evidence type="ECO:0000256" key="3">
    <source>
        <dbReference type="ARBA" id="ARBA00022679"/>
    </source>
</evidence>
<comment type="catalytic activity">
    <reaction evidence="7">
        <text>L-threonyl-[protein] + ATP = O-phospho-L-threonyl-[protein] + ADP + H(+)</text>
        <dbReference type="Rhea" id="RHEA:46608"/>
        <dbReference type="Rhea" id="RHEA-COMP:11060"/>
        <dbReference type="Rhea" id="RHEA-COMP:11605"/>
        <dbReference type="ChEBI" id="CHEBI:15378"/>
        <dbReference type="ChEBI" id="CHEBI:30013"/>
        <dbReference type="ChEBI" id="CHEBI:30616"/>
        <dbReference type="ChEBI" id="CHEBI:61977"/>
        <dbReference type="ChEBI" id="CHEBI:456216"/>
        <dbReference type="EC" id="2.7.11.1"/>
    </reaction>
</comment>
<dbReference type="InterPro" id="IPR011009">
    <property type="entry name" value="Kinase-like_dom_sf"/>
</dbReference>
<evidence type="ECO:0000256" key="9">
    <source>
        <dbReference type="PROSITE-ProRule" id="PRU10141"/>
    </source>
</evidence>
<name>A0A146K6X2_9EUKA</name>
<dbReference type="CDD" id="cd14132">
    <property type="entry name" value="STKc_CK2_alpha"/>
    <property type="match status" value="1"/>
</dbReference>
<dbReference type="GO" id="GO:0004674">
    <property type="term" value="F:protein serine/threonine kinase activity"/>
    <property type="evidence" value="ECO:0007669"/>
    <property type="project" value="UniProtKB-KW"/>
</dbReference>
<dbReference type="SMART" id="SM00220">
    <property type="entry name" value="S_TKc"/>
    <property type="match status" value="1"/>
</dbReference>
<protein>
    <recommendedName>
        <fullName evidence="1">non-specific serine/threonine protein kinase</fullName>
        <ecNumber evidence="1">2.7.11.1</ecNumber>
    </recommendedName>
</protein>
<dbReference type="PROSITE" id="PS00108">
    <property type="entry name" value="PROTEIN_KINASE_ST"/>
    <property type="match status" value="1"/>
</dbReference>
<keyword evidence="6 9" id="KW-0067">ATP-binding</keyword>
<evidence type="ECO:0000256" key="4">
    <source>
        <dbReference type="ARBA" id="ARBA00022741"/>
    </source>
</evidence>
<dbReference type="Pfam" id="PF00069">
    <property type="entry name" value="Pkinase"/>
    <property type="match status" value="1"/>
</dbReference>
<dbReference type="InterPro" id="IPR008271">
    <property type="entry name" value="Ser/Thr_kinase_AS"/>
</dbReference>
<dbReference type="InterPro" id="IPR000719">
    <property type="entry name" value="Prot_kinase_dom"/>
</dbReference>
<dbReference type="PROSITE" id="PS50011">
    <property type="entry name" value="PROTEIN_KINASE_DOM"/>
    <property type="match status" value="1"/>
</dbReference>
<dbReference type="PANTHER" id="PTHR24054">
    <property type="entry name" value="CASEIN KINASE II SUBUNIT ALPHA"/>
    <property type="match status" value="1"/>
</dbReference>
<dbReference type="FunFam" id="1.10.510.10:FF:000459">
    <property type="entry name" value="Casein kinase II subunit alpha"/>
    <property type="match status" value="1"/>
</dbReference>
<accession>A0A146K6X2</accession>
<dbReference type="SUPFAM" id="SSF56112">
    <property type="entry name" value="Protein kinase-like (PK-like)"/>
    <property type="match status" value="1"/>
</dbReference>
<keyword evidence="3" id="KW-0808">Transferase</keyword>
<dbReference type="GO" id="GO:0051726">
    <property type="term" value="P:regulation of cell cycle"/>
    <property type="evidence" value="ECO:0007669"/>
    <property type="project" value="TreeGrafter"/>
</dbReference>
<comment type="similarity">
    <text evidence="10">Belongs to the protein kinase superfamily.</text>
</comment>
<dbReference type="Gene3D" id="3.30.200.20">
    <property type="entry name" value="Phosphorylase Kinase, domain 1"/>
    <property type="match status" value="1"/>
</dbReference>
<dbReference type="FunFam" id="3.30.200.20:FF:000088">
    <property type="entry name" value="Casein kinase II subunit alpha"/>
    <property type="match status" value="1"/>
</dbReference>
<evidence type="ECO:0000256" key="5">
    <source>
        <dbReference type="ARBA" id="ARBA00022777"/>
    </source>
</evidence>
<dbReference type="EC" id="2.7.11.1" evidence="1"/>
<keyword evidence="5 12" id="KW-0418">Kinase</keyword>
<reference evidence="12" key="1">
    <citation type="submission" date="2015-07" db="EMBL/GenBank/DDBJ databases">
        <title>Adaptation to a free-living lifestyle via gene acquisitions in the diplomonad Trepomonas sp. PC1.</title>
        <authorList>
            <person name="Xu F."/>
            <person name="Jerlstrom-Hultqvist J."/>
            <person name="Kolisko M."/>
            <person name="Simpson A.G.B."/>
            <person name="Roger A.J."/>
            <person name="Svard S.G."/>
            <person name="Andersson J.O."/>
        </authorList>
    </citation>
    <scope>NUCLEOTIDE SEQUENCE</scope>
    <source>
        <strain evidence="12">PC1</strain>
    </source>
</reference>
<comment type="catalytic activity">
    <reaction evidence="8">
        <text>L-seryl-[protein] + ATP = O-phospho-L-seryl-[protein] + ADP + H(+)</text>
        <dbReference type="Rhea" id="RHEA:17989"/>
        <dbReference type="Rhea" id="RHEA-COMP:9863"/>
        <dbReference type="Rhea" id="RHEA-COMP:11604"/>
        <dbReference type="ChEBI" id="CHEBI:15378"/>
        <dbReference type="ChEBI" id="CHEBI:29999"/>
        <dbReference type="ChEBI" id="CHEBI:30616"/>
        <dbReference type="ChEBI" id="CHEBI:83421"/>
        <dbReference type="ChEBI" id="CHEBI:456216"/>
        <dbReference type="EC" id="2.7.11.1"/>
    </reaction>
</comment>
<dbReference type="AlphaFoldDB" id="A0A146K6X2"/>
<evidence type="ECO:0000256" key="10">
    <source>
        <dbReference type="RuleBase" id="RU000304"/>
    </source>
</evidence>
<evidence type="ECO:0000256" key="6">
    <source>
        <dbReference type="ARBA" id="ARBA00022840"/>
    </source>
</evidence>
<dbReference type="PROSITE" id="PS00107">
    <property type="entry name" value="PROTEIN_KINASE_ATP"/>
    <property type="match status" value="1"/>
</dbReference>
<dbReference type="PANTHER" id="PTHR24054:SF0">
    <property type="entry name" value="CASEIN KINASE II SUBUNIT ALPHA"/>
    <property type="match status" value="1"/>
</dbReference>
<evidence type="ECO:0000256" key="2">
    <source>
        <dbReference type="ARBA" id="ARBA00022527"/>
    </source>
</evidence>
<gene>
    <name evidence="12" type="ORF">TPC1_15703</name>
</gene>
<evidence type="ECO:0000256" key="1">
    <source>
        <dbReference type="ARBA" id="ARBA00012513"/>
    </source>
</evidence>
<proteinExistence type="inferred from homology"/>
<feature type="domain" description="Protein kinase" evidence="11">
    <location>
        <begin position="37"/>
        <end position="321"/>
    </location>
</feature>
<evidence type="ECO:0000259" key="11">
    <source>
        <dbReference type="PROSITE" id="PS50011"/>
    </source>
</evidence>
<evidence type="ECO:0000256" key="8">
    <source>
        <dbReference type="ARBA" id="ARBA00048679"/>
    </source>
</evidence>
<dbReference type="InterPro" id="IPR045216">
    <property type="entry name" value="CK2_alpha"/>
</dbReference>
<evidence type="ECO:0000256" key="7">
    <source>
        <dbReference type="ARBA" id="ARBA00047899"/>
    </source>
</evidence>
<keyword evidence="4 9" id="KW-0547">Nucleotide-binding</keyword>
<dbReference type="GO" id="GO:0005829">
    <property type="term" value="C:cytosol"/>
    <property type="evidence" value="ECO:0007669"/>
    <property type="project" value="TreeGrafter"/>
</dbReference>